<protein>
    <recommendedName>
        <fullName evidence="3">Ferredoxin subunit of nitrite reductase or a ring-hydroxylating dioxygenase</fullName>
    </recommendedName>
</protein>
<dbReference type="AlphaFoldDB" id="A0A9X4MYM6"/>
<evidence type="ECO:0000313" key="1">
    <source>
        <dbReference type="EMBL" id="MDG4945257.1"/>
    </source>
</evidence>
<dbReference type="EMBL" id="JANCMU010000001">
    <property type="protein sequence ID" value="MDG4945257.1"/>
    <property type="molecule type" value="Genomic_DNA"/>
</dbReference>
<keyword evidence="2" id="KW-1185">Reference proteome</keyword>
<organism evidence="1 2">
    <name type="scientific">Profundicola chukchiensis</name>
    <dbReference type="NCBI Taxonomy" id="2961959"/>
    <lineage>
        <taxon>Bacteria</taxon>
        <taxon>Pseudomonadati</taxon>
        <taxon>Bacteroidota</taxon>
        <taxon>Flavobacteriia</taxon>
        <taxon>Flavobacteriales</taxon>
        <taxon>Weeksellaceae</taxon>
        <taxon>Profundicola</taxon>
    </lineage>
</organism>
<reference evidence="1" key="1">
    <citation type="submission" date="2022-07" db="EMBL/GenBank/DDBJ databases">
        <title>Description and genome-wide analysis of Profundicola chukchiensis gen. nov., sp. nov., marine bacteria isolated from bottom sediments of the Chukchi Sea.</title>
        <authorList>
            <person name="Romanenko L."/>
            <person name="Otstavnykh N."/>
            <person name="Kurilenko V."/>
            <person name="Eremeev V."/>
            <person name="Velansky P."/>
            <person name="Mikhailov V."/>
            <person name="Isaeva M."/>
        </authorList>
    </citation>
    <scope>NUCLEOTIDE SEQUENCE</scope>
    <source>
        <strain evidence="1">KMM 9713</strain>
    </source>
</reference>
<accession>A0A9X4MYM6</accession>
<proteinExistence type="predicted"/>
<dbReference type="Proteomes" id="UP001152599">
    <property type="component" value="Unassembled WGS sequence"/>
</dbReference>
<name>A0A9X4MYM6_9FLAO</name>
<gene>
    <name evidence="1" type="ORF">NMK71_02425</name>
</gene>
<comment type="caution">
    <text evidence="1">The sequence shown here is derived from an EMBL/GenBank/DDBJ whole genome shotgun (WGS) entry which is preliminary data.</text>
</comment>
<dbReference type="RefSeq" id="WP_304419930.1">
    <property type="nucleotide sequence ID" value="NZ_JANCMU010000001.1"/>
</dbReference>
<evidence type="ECO:0008006" key="3">
    <source>
        <dbReference type="Google" id="ProtNLM"/>
    </source>
</evidence>
<evidence type="ECO:0000313" key="2">
    <source>
        <dbReference type="Proteomes" id="UP001152599"/>
    </source>
</evidence>
<sequence>MICISCNDEDTTVSCIPNVSVSAQYNLNLPAYSDLNMPNGYVELAPDGTNGSRGMIIVNTGNGFNAYDRNAPHLCPSSDTTLEVYEDLKIVCPHDGAEWLLRTGQPLNDATQGRTPRKFLAHLNGSVLTINY</sequence>